<gene>
    <name evidence="1" type="ORF">QAD02_004750</name>
</gene>
<evidence type="ECO:0000313" key="2">
    <source>
        <dbReference type="Proteomes" id="UP001239111"/>
    </source>
</evidence>
<proteinExistence type="predicted"/>
<sequence length="444" mass="51677">MDESLATDFAKADDGPEEASSLGDTTHDVEDEFDLEEDEDDKEFYKEYAELDNEERDELEIAESFVEYPSKAEYIVEIHHPQEQEEEEEEEIGKDGQIPSYFPSDYELGGLRAALSAEERREIIVRMRQLRSDARILTVVNKFLHKNYVNAMKNSATFASALDRFDEATVFHDERYEAALDEFSHIRSELSSRRANLSSELDTLKRNYESASIQCDDLLENLIQRESHVARNRVKLKARSSKESWLEQIDAQLESQRRRVADVSKIRLEQIMLQQKLDKVQAEMKRLDCLGPSFPMMEYENMLKRKGVYSEKRDEQIESLRKLGERNLQIAGIIKHVNEECDLFEEKVLDESKDLDAMSEATAAEYAKLVKLAEARASTFKKIMKMREEIGLLDNPFLLNKMEFDWKVVQKLNARIQKLQTRISTDEHRYSNSSPKQSRRVSKS</sequence>
<dbReference type="EMBL" id="CM056743">
    <property type="protein sequence ID" value="KAJ8673488.1"/>
    <property type="molecule type" value="Genomic_DNA"/>
</dbReference>
<dbReference type="Proteomes" id="UP001239111">
    <property type="component" value="Chromosome 3"/>
</dbReference>
<reference evidence="1" key="1">
    <citation type="submission" date="2023-04" db="EMBL/GenBank/DDBJ databases">
        <title>A chromosome-level genome assembly of the parasitoid wasp Eretmocerus hayati.</title>
        <authorList>
            <person name="Zhong Y."/>
            <person name="Liu S."/>
            <person name="Liu Y."/>
        </authorList>
    </citation>
    <scope>NUCLEOTIDE SEQUENCE</scope>
    <source>
        <strain evidence="1">ZJU_SS_LIU_2023</strain>
    </source>
</reference>
<name>A0ACC2NRM1_9HYME</name>
<evidence type="ECO:0000313" key="1">
    <source>
        <dbReference type="EMBL" id="KAJ8673488.1"/>
    </source>
</evidence>
<comment type="caution">
    <text evidence="1">The sequence shown here is derived from an EMBL/GenBank/DDBJ whole genome shotgun (WGS) entry which is preliminary data.</text>
</comment>
<keyword evidence="2" id="KW-1185">Reference proteome</keyword>
<accession>A0ACC2NRM1</accession>
<organism evidence="1 2">
    <name type="scientific">Eretmocerus hayati</name>
    <dbReference type="NCBI Taxonomy" id="131215"/>
    <lineage>
        <taxon>Eukaryota</taxon>
        <taxon>Metazoa</taxon>
        <taxon>Ecdysozoa</taxon>
        <taxon>Arthropoda</taxon>
        <taxon>Hexapoda</taxon>
        <taxon>Insecta</taxon>
        <taxon>Pterygota</taxon>
        <taxon>Neoptera</taxon>
        <taxon>Endopterygota</taxon>
        <taxon>Hymenoptera</taxon>
        <taxon>Apocrita</taxon>
        <taxon>Proctotrupomorpha</taxon>
        <taxon>Chalcidoidea</taxon>
        <taxon>Aphelinidae</taxon>
        <taxon>Aphelininae</taxon>
        <taxon>Eretmocerus</taxon>
    </lineage>
</organism>
<protein>
    <submittedName>
        <fullName evidence="1">Uncharacterized protein</fullName>
    </submittedName>
</protein>